<dbReference type="SMART" id="SM00065">
    <property type="entry name" value="GAF"/>
    <property type="match status" value="1"/>
</dbReference>
<dbReference type="Gene3D" id="1.10.3210.10">
    <property type="entry name" value="Hypothetical protein af1432"/>
    <property type="match status" value="1"/>
</dbReference>
<dbReference type="CDD" id="cd00077">
    <property type="entry name" value="HDc"/>
    <property type="match status" value="1"/>
</dbReference>
<dbReference type="SUPFAM" id="SSF55781">
    <property type="entry name" value="GAF domain-like"/>
    <property type="match status" value="1"/>
</dbReference>
<accession>A0A7C4AIV8</accession>
<dbReference type="InterPro" id="IPR029016">
    <property type="entry name" value="GAF-like_dom_sf"/>
</dbReference>
<dbReference type="InterPro" id="IPR003018">
    <property type="entry name" value="GAF"/>
</dbReference>
<dbReference type="PANTHER" id="PTHR43155">
    <property type="entry name" value="CYCLIC DI-GMP PHOSPHODIESTERASE PA4108-RELATED"/>
    <property type="match status" value="1"/>
</dbReference>
<dbReference type="EMBL" id="DTHO01000013">
    <property type="protein sequence ID" value="HGG99121.1"/>
    <property type="molecule type" value="Genomic_DNA"/>
</dbReference>
<reference evidence="3" key="1">
    <citation type="journal article" date="2020" name="mSystems">
        <title>Genome- and Community-Level Interaction Insights into Carbon Utilization and Element Cycling Functions of Hydrothermarchaeota in Hydrothermal Sediment.</title>
        <authorList>
            <person name="Zhou Z."/>
            <person name="Liu Y."/>
            <person name="Xu W."/>
            <person name="Pan J."/>
            <person name="Luo Z.H."/>
            <person name="Li M."/>
        </authorList>
    </citation>
    <scope>NUCLEOTIDE SEQUENCE [LARGE SCALE GENOMIC DNA]</scope>
    <source>
        <strain evidence="3">SpSt-788</strain>
    </source>
</reference>
<comment type="caution">
    <text evidence="3">The sequence shown here is derived from an EMBL/GenBank/DDBJ whole genome shotgun (WGS) entry which is preliminary data.</text>
</comment>
<dbReference type="Pfam" id="PF13185">
    <property type="entry name" value="GAF_2"/>
    <property type="match status" value="1"/>
</dbReference>
<dbReference type="SUPFAM" id="SSF109604">
    <property type="entry name" value="HD-domain/PDEase-like"/>
    <property type="match status" value="1"/>
</dbReference>
<feature type="domain" description="HD" evidence="1">
    <location>
        <begin position="194"/>
        <end position="316"/>
    </location>
</feature>
<dbReference type="InterPro" id="IPR037522">
    <property type="entry name" value="HD_GYP_dom"/>
</dbReference>
<dbReference type="PANTHER" id="PTHR43155:SF2">
    <property type="entry name" value="CYCLIC DI-GMP PHOSPHODIESTERASE PA4108"/>
    <property type="match status" value="1"/>
</dbReference>
<dbReference type="AlphaFoldDB" id="A0A7C4AIV8"/>
<protein>
    <submittedName>
        <fullName evidence="3">HD-GYP domain-containing protein</fullName>
    </submittedName>
</protein>
<evidence type="ECO:0000259" key="1">
    <source>
        <dbReference type="PROSITE" id="PS51831"/>
    </source>
</evidence>
<dbReference type="SMART" id="SM00471">
    <property type="entry name" value="HDc"/>
    <property type="match status" value="1"/>
</dbReference>
<dbReference type="PROSITE" id="PS51832">
    <property type="entry name" value="HD_GYP"/>
    <property type="match status" value="1"/>
</dbReference>
<dbReference type="InterPro" id="IPR003607">
    <property type="entry name" value="HD/PDEase_dom"/>
</dbReference>
<dbReference type="InterPro" id="IPR006674">
    <property type="entry name" value="HD_domain"/>
</dbReference>
<dbReference type="PROSITE" id="PS51831">
    <property type="entry name" value="HD"/>
    <property type="match status" value="1"/>
</dbReference>
<dbReference type="Gene3D" id="3.30.450.40">
    <property type="match status" value="1"/>
</dbReference>
<evidence type="ECO:0000313" key="3">
    <source>
        <dbReference type="EMBL" id="HGG99121.1"/>
    </source>
</evidence>
<sequence length="365" mass="41243">MEENILTEHLKGLLEFSTIINSSLEIEEIRKRAIEASMKLVNCEAGSLLLYDEESGELYFDVALGEKAEKIKTIRLKPGEGIAGWVAENKQAVIINDVQNDPRFFRGGDEKSGFKTKTMISVPVMIKERLIGVLQAINKRNSFFNEYDLELLKALSCQVAVAIENARLYSELKETFYAIVFALADTIEKRDPYTGGHTKRVMDYSVSTGIEMGLSKKELENLKLAAILHDIGKIGIRDVILLKEGKLTDEEFKIIKNHTIYGAEILEYVKQLKDIVPGVKYHHENFDGTGYPEKLREENIPLIARIIAVADTFDAMTTDRPYRKGLPINSAFEELKRKAGTQFDPKVVDAFIRAFNKMEAKANED</sequence>
<evidence type="ECO:0000259" key="2">
    <source>
        <dbReference type="PROSITE" id="PS51832"/>
    </source>
</evidence>
<gene>
    <name evidence="3" type="ORF">ENV75_01530</name>
</gene>
<proteinExistence type="predicted"/>
<organism evidence="3">
    <name type="scientific">Thermodesulfovibrio aggregans</name>
    <dbReference type="NCBI Taxonomy" id="86166"/>
    <lineage>
        <taxon>Bacteria</taxon>
        <taxon>Pseudomonadati</taxon>
        <taxon>Nitrospirota</taxon>
        <taxon>Thermodesulfovibrionia</taxon>
        <taxon>Thermodesulfovibrionales</taxon>
        <taxon>Thermodesulfovibrionaceae</taxon>
        <taxon>Thermodesulfovibrio</taxon>
    </lineage>
</organism>
<dbReference type="Pfam" id="PF13487">
    <property type="entry name" value="HD_5"/>
    <property type="match status" value="1"/>
</dbReference>
<name>A0A7C4AIV8_9BACT</name>
<feature type="domain" description="HD-GYP" evidence="2">
    <location>
        <begin position="172"/>
        <end position="365"/>
    </location>
</feature>